<dbReference type="PROSITE" id="PS50893">
    <property type="entry name" value="ABC_TRANSPORTER_2"/>
    <property type="match status" value="2"/>
</dbReference>
<evidence type="ECO:0000259" key="11">
    <source>
        <dbReference type="PROSITE" id="PS50929"/>
    </source>
</evidence>
<dbReference type="InterPro" id="IPR003439">
    <property type="entry name" value="ABC_transporter-like_ATP-bd"/>
</dbReference>
<reference evidence="13" key="1">
    <citation type="submission" date="2011-07" db="EMBL/GenBank/DDBJ databases">
        <authorList>
            <consortium name="Caenorhabditis brenneri Sequencing and Analysis Consortium"/>
            <person name="Wilson R.K."/>
        </authorList>
    </citation>
    <scope>NUCLEOTIDE SEQUENCE [LARGE SCALE GENOMIC DNA]</scope>
    <source>
        <strain evidence="13">PB2801</strain>
    </source>
</reference>
<sequence>MYGWEKSFQERIMKVREEQLRLQKQSDWLLELSGAMEQLFQFIALALSFKIYMNLNPEKNLLTSQVIAYSITGFDYFNYAVSSFGPLHNTYQLFKKDAERVEKFLRAEEVEGRVMGSGDKDTSIRINKGTFSWNDTPILHDIQLTIPRGQLIAVIGKIGSGKSSLLQAILGEMKTLSGNVQINGSISYVPQQAWIQKMTLKDNILFGKPYNQKEYLEILRNCALVEDLRSLPDGDQTIIGAKGTNLSGGQKQRVSLARAIYQDKDIVLLDDPLSAVDAHVGKHIFENVISSKTGCLREKTRVLVTHNLVYLKNCDKIAVMEDWKIKSYGSFEELTENDSELLRKFDLEEMGMEEITMEELDCEFPEDSLELEATNVLKEPGADRNPVADVPAEPKESNKLSAYSHYFQAVGIRTLLVYTFISAISIYFGVHGSFYLTELSDQATNEKAKAGLWMYSMYGTCEVLLAFYGTMLIINGTTHASRKLFQNLLINILKSPMEFFDVTPIGRILGRLGSDKSDVDSTFPHQIRKSTTAFITCLASIIGVLWVTPSALGHLLVILFIYGFVLYQYLPRSRELNEAYHNSRSPTLSFIQESLQGAASIRAYGVTERFERHCQQLSDNSRKAYYAESNATRWFNLRTKLLGNLGVLVASLFAVYHGDVVTAGILVFSITTARKITGNFNNSIQSFFALDSCISSVERMRDFAVSSTERTGTRSVPRSWPQQGEIIIKNLSLRYRSELELVLRGISVTINPGEKIGIVGRTGAGKSSLTLALFRMIEAEVGSIEIDGVDISELDLKQLRSRLTIVPQDPVCFSGSLRMNLDPLSEYCKLIYTRHGRGNAPHLETLNLGGPVTVKQRENNFPSEFRARRGCVACAADFNFAAERGETAAHRRPCLIYTRDLVIPCFETANLEIWVALGNAHLAETVKELPGMMDYQITENGGNLSVGQRQLLCLARALLRKSKILVLDEAAASIDMETDELVQKTIREQCDKCTVLTIAHRLNTVMDSDRIMVLDKGIVVEFDTPKNLLADQNGMFYSMARDANII</sequence>
<dbReference type="PANTHER" id="PTHR24223:SF443">
    <property type="entry name" value="MULTIDRUG-RESISTANCE LIKE PROTEIN 1, ISOFORM I"/>
    <property type="match status" value="1"/>
</dbReference>
<feature type="domain" description="ABC transporter" evidence="10">
    <location>
        <begin position="728"/>
        <end position="1041"/>
    </location>
</feature>
<dbReference type="Pfam" id="PF00664">
    <property type="entry name" value="ABC_membrane"/>
    <property type="match status" value="1"/>
</dbReference>
<feature type="transmembrane region" description="Helical" evidence="9">
    <location>
        <begin position="641"/>
        <end position="668"/>
    </location>
</feature>
<keyword evidence="4" id="KW-0677">Repeat</keyword>
<evidence type="ECO:0000313" key="13">
    <source>
        <dbReference type="Proteomes" id="UP000008068"/>
    </source>
</evidence>
<dbReference type="CDD" id="cd03250">
    <property type="entry name" value="ABCC_MRP_domain1"/>
    <property type="match status" value="1"/>
</dbReference>
<dbReference type="InterPro" id="IPR017871">
    <property type="entry name" value="ABC_transporter-like_CS"/>
</dbReference>
<proteinExistence type="predicted"/>
<evidence type="ECO:0000256" key="3">
    <source>
        <dbReference type="ARBA" id="ARBA00022692"/>
    </source>
</evidence>
<dbReference type="FunFam" id="3.40.50.300:FF:004162">
    <property type="entry name" value="ATP binding cassette subfamily C member 5"/>
    <property type="match status" value="1"/>
</dbReference>
<organism evidence="13">
    <name type="scientific">Caenorhabditis brenneri</name>
    <name type="common">Nematode worm</name>
    <dbReference type="NCBI Taxonomy" id="135651"/>
    <lineage>
        <taxon>Eukaryota</taxon>
        <taxon>Metazoa</taxon>
        <taxon>Ecdysozoa</taxon>
        <taxon>Nematoda</taxon>
        <taxon>Chromadorea</taxon>
        <taxon>Rhabditida</taxon>
        <taxon>Rhabditina</taxon>
        <taxon>Rhabditomorpha</taxon>
        <taxon>Rhabditoidea</taxon>
        <taxon>Rhabditidae</taxon>
        <taxon>Peloderinae</taxon>
        <taxon>Caenorhabditis</taxon>
    </lineage>
</organism>
<evidence type="ECO:0000313" key="12">
    <source>
        <dbReference type="EMBL" id="EGT36872.1"/>
    </source>
</evidence>
<keyword evidence="3 9" id="KW-0812">Transmembrane</keyword>
<dbReference type="Pfam" id="PF00005">
    <property type="entry name" value="ABC_tran"/>
    <property type="match status" value="2"/>
</dbReference>
<feature type="transmembrane region" description="Helical" evidence="9">
    <location>
        <begin position="455"/>
        <end position="474"/>
    </location>
</feature>
<dbReference type="FunFam" id="3.40.50.300:FF:000997">
    <property type="entry name" value="Multidrug resistance-associated protein 1"/>
    <property type="match status" value="1"/>
</dbReference>
<dbReference type="AlphaFoldDB" id="G0NSN2"/>
<dbReference type="SUPFAM" id="SSF52540">
    <property type="entry name" value="P-loop containing nucleoside triphosphate hydrolases"/>
    <property type="match status" value="2"/>
</dbReference>
<dbReference type="OrthoDB" id="6500128at2759"/>
<dbReference type="EMBL" id="GL379939">
    <property type="protein sequence ID" value="EGT36872.1"/>
    <property type="molecule type" value="Genomic_DNA"/>
</dbReference>
<feature type="transmembrane region" description="Helical" evidence="9">
    <location>
        <begin position="415"/>
        <end position="435"/>
    </location>
</feature>
<evidence type="ECO:0000256" key="4">
    <source>
        <dbReference type="ARBA" id="ARBA00022737"/>
    </source>
</evidence>
<gene>
    <name evidence="12" type="ORF">CAEBREN_28213</name>
</gene>
<evidence type="ECO:0000256" key="2">
    <source>
        <dbReference type="ARBA" id="ARBA00022448"/>
    </source>
</evidence>
<dbReference type="PROSITE" id="PS50929">
    <property type="entry name" value="ABC_TM1F"/>
    <property type="match status" value="1"/>
</dbReference>
<dbReference type="STRING" id="135651.G0NSN2"/>
<keyword evidence="5" id="KW-0547">Nucleotide-binding</keyword>
<dbReference type="SMART" id="SM00382">
    <property type="entry name" value="AAA"/>
    <property type="match status" value="2"/>
</dbReference>
<evidence type="ECO:0000256" key="7">
    <source>
        <dbReference type="ARBA" id="ARBA00022989"/>
    </source>
</evidence>
<comment type="subcellular location">
    <subcellularLocation>
        <location evidence="1">Vacuole membrane</location>
        <topology evidence="1">Multi-pass membrane protein</topology>
    </subcellularLocation>
</comment>
<evidence type="ECO:0000256" key="8">
    <source>
        <dbReference type="ARBA" id="ARBA00023136"/>
    </source>
</evidence>
<dbReference type="PROSITE" id="PS00211">
    <property type="entry name" value="ABC_TRANSPORTER_1"/>
    <property type="match status" value="2"/>
</dbReference>
<keyword evidence="8 9" id="KW-0472">Membrane</keyword>
<dbReference type="InterPro" id="IPR003593">
    <property type="entry name" value="AAA+_ATPase"/>
</dbReference>
<evidence type="ECO:0000256" key="5">
    <source>
        <dbReference type="ARBA" id="ARBA00022741"/>
    </source>
</evidence>
<feature type="domain" description="ABC transporter" evidence="10">
    <location>
        <begin position="124"/>
        <end position="347"/>
    </location>
</feature>
<keyword evidence="6" id="KW-0067">ATP-binding</keyword>
<feature type="domain" description="ABC transmembrane type-1" evidence="11">
    <location>
        <begin position="452"/>
        <end position="687"/>
    </location>
</feature>
<dbReference type="Gene3D" id="1.20.1560.10">
    <property type="entry name" value="ABC transporter type 1, transmembrane domain"/>
    <property type="match status" value="2"/>
</dbReference>
<evidence type="ECO:0000256" key="6">
    <source>
        <dbReference type="ARBA" id="ARBA00022840"/>
    </source>
</evidence>
<dbReference type="InterPro" id="IPR011527">
    <property type="entry name" value="ABC1_TM_dom"/>
</dbReference>
<dbReference type="FunFam" id="1.20.1560.10:FF:000013">
    <property type="entry name" value="ABC transporter C family member 2"/>
    <property type="match status" value="1"/>
</dbReference>
<dbReference type="GO" id="GO:0016887">
    <property type="term" value="F:ATP hydrolysis activity"/>
    <property type="evidence" value="ECO:0007669"/>
    <property type="project" value="InterPro"/>
</dbReference>
<accession>G0NSN2</accession>
<dbReference type="GO" id="GO:0140359">
    <property type="term" value="F:ABC-type transporter activity"/>
    <property type="evidence" value="ECO:0007669"/>
    <property type="project" value="InterPro"/>
</dbReference>
<dbReference type="eggNOG" id="KOG0054">
    <property type="taxonomic scope" value="Eukaryota"/>
</dbReference>
<keyword evidence="13" id="KW-1185">Reference proteome</keyword>
<dbReference type="FunFam" id="3.40.50.300:FF:003492">
    <property type="entry name" value="AGAP012735-PA"/>
    <property type="match status" value="1"/>
</dbReference>
<evidence type="ECO:0000256" key="1">
    <source>
        <dbReference type="ARBA" id="ARBA00004128"/>
    </source>
</evidence>
<name>G0NSN2_CAEBE</name>
<dbReference type="Proteomes" id="UP000008068">
    <property type="component" value="Unassembled WGS sequence"/>
</dbReference>
<feature type="transmembrane region" description="Helical" evidence="9">
    <location>
        <begin position="553"/>
        <end position="570"/>
    </location>
</feature>
<keyword evidence="7 9" id="KW-1133">Transmembrane helix</keyword>
<dbReference type="CDD" id="cd03244">
    <property type="entry name" value="ABCC_MRP_domain2"/>
    <property type="match status" value="1"/>
</dbReference>
<evidence type="ECO:0000259" key="10">
    <source>
        <dbReference type="PROSITE" id="PS50893"/>
    </source>
</evidence>
<dbReference type="SUPFAM" id="SSF90123">
    <property type="entry name" value="ABC transporter transmembrane region"/>
    <property type="match status" value="1"/>
</dbReference>
<dbReference type="InterPro" id="IPR050173">
    <property type="entry name" value="ABC_transporter_C-like"/>
</dbReference>
<protein>
    <submittedName>
        <fullName evidence="12">Uncharacterized protein</fullName>
    </submittedName>
</protein>
<dbReference type="GO" id="GO:0005524">
    <property type="term" value="F:ATP binding"/>
    <property type="evidence" value="ECO:0007669"/>
    <property type="project" value="UniProtKB-KW"/>
</dbReference>
<evidence type="ECO:0000256" key="9">
    <source>
        <dbReference type="SAM" id="Phobius"/>
    </source>
</evidence>
<keyword evidence="2" id="KW-0813">Transport</keyword>
<dbReference type="InParanoid" id="G0NSN2"/>
<dbReference type="PANTHER" id="PTHR24223">
    <property type="entry name" value="ATP-BINDING CASSETTE SUB-FAMILY C"/>
    <property type="match status" value="1"/>
</dbReference>
<dbReference type="GO" id="GO:0005774">
    <property type="term" value="C:vacuolar membrane"/>
    <property type="evidence" value="ECO:0007669"/>
    <property type="project" value="UniProtKB-SubCell"/>
</dbReference>
<dbReference type="HOGENOM" id="CLU_000604_27_9_1"/>
<dbReference type="InterPro" id="IPR027417">
    <property type="entry name" value="P-loop_NTPase"/>
</dbReference>
<dbReference type="InterPro" id="IPR036640">
    <property type="entry name" value="ABC1_TM_sf"/>
</dbReference>
<dbReference type="CDD" id="cd18603">
    <property type="entry name" value="ABC_6TM_MRP1_2_3_6_D2_like"/>
    <property type="match status" value="1"/>
</dbReference>
<dbReference type="Gene3D" id="3.40.50.300">
    <property type="entry name" value="P-loop containing nucleotide triphosphate hydrolases"/>
    <property type="match status" value="2"/>
</dbReference>